<name>A0ABV1RB96_9HYPH</name>
<proteinExistence type="predicted"/>
<organism evidence="1 2">
    <name type="scientific">Methylobacterium brachiatum</name>
    <dbReference type="NCBI Taxonomy" id="269660"/>
    <lineage>
        <taxon>Bacteria</taxon>
        <taxon>Pseudomonadati</taxon>
        <taxon>Pseudomonadota</taxon>
        <taxon>Alphaproteobacteria</taxon>
        <taxon>Hyphomicrobiales</taxon>
        <taxon>Methylobacteriaceae</taxon>
        <taxon>Methylobacterium</taxon>
    </lineage>
</organism>
<evidence type="ECO:0000313" key="2">
    <source>
        <dbReference type="Proteomes" id="UP001432995"/>
    </source>
</evidence>
<sequence>MEHYKSTLATTAVAACGLLAAAHILHPGNYEKLDRKVRVVVIANETSAVSTIWTDPPHRLHGSEPVALMADSGTLLEHRPMMTLPAGMRTLPSLSSTLVRSAVQSSTADGDPIGDLIRDLDLDQDS</sequence>
<dbReference type="Proteomes" id="UP001432995">
    <property type="component" value="Unassembled WGS sequence"/>
</dbReference>
<dbReference type="EMBL" id="JBELQD010000082">
    <property type="protein sequence ID" value="MER2292134.1"/>
    <property type="molecule type" value="Genomic_DNA"/>
</dbReference>
<gene>
    <name evidence="1" type="ORF">ABS770_28150</name>
</gene>
<protein>
    <submittedName>
        <fullName evidence="1">Uncharacterized protein</fullName>
    </submittedName>
</protein>
<keyword evidence="2" id="KW-1185">Reference proteome</keyword>
<reference evidence="1" key="1">
    <citation type="submission" date="2024-06" db="EMBL/GenBank/DDBJ databases">
        <authorList>
            <person name="Campbell A.G."/>
        </authorList>
    </citation>
    <scope>NUCLEOTIDE SEQUENCE</scope>
    <source>
        <strain evidence="1">EM17</strain>
    </source>
</reference>
<comment type="caution">
    <text evidence="1">The sequence shown here is derived from an EMBL/GenBank/DDBJ whole genome shotgun (WGS) entry which is preliminary data.</text>
</comment>
<dbReference type="PROSITE" id="PS51257">
    <property type="entry name" value="PROKAR_LIPOPROTEIN"/>
    <property type="match status" value="1"/>
</dbReference>
<evidence type="ECO:0000313" key="1">
    <source>
        <dbReference type="EMBL" id="MER2292134.1"/>
    </source>
</evidence>
<accession>A0ABV1RB96</accession>
<dbReference type="RefSeq" id="WP_350381544.1">
    <property type="nucleotide sequence ID" value="NZ_JBELQD010000082.1"/>
</dbReference>